<dbReference type="CDD" id="cd01948">
    <property type="entry name" value="EAL"/>
    <property type="match status" value="1"/>
</dbReference>
<dbReference type="InterPro" id="IPR043128">
    <property type="entry name" value="Rev_trsase/Diguanyl_cyclase"/>
</dbReference>
<dbReference type="Pfam" id="PF00563">
    <property type="entry name" value="EAL"/>
    <property type="match status" value="1"/>
</dbReference>
<evidence type="ECO:0000313" key="4">
    <source>
        <dbReference type="EMBL" id="MBO0345945.1"/>
    </source>
</evidence>
<keyword evidence="1" id="KW-0472">Membrane</keyword>
<dbReference type="InterPro" id="IPR052155">
    <property type="entry name" value="Biofilm_reg_signaling"/>
</dbReference>
<feature type="domain" description="EAL" evidence="2">
    <location>
        <begin position="265"/>
        <end position="515"/>
    </location>
</feature>
<accession>A0A939EPI4</accession>
<sequence>MKLPLNLPKIGRRATRDAVLVAAGTLVAWIIAILTDAFDIIINFLAAHEEWELDEIFLAVLCSGLGGYIYSIRRLSDLRREVAAREIAETRAQWNAYHDHQTRLPNRRFLDDRAPRIVENQYGRKGFSVLAINLDDFKKVNDLAGQCGGDAVLKEVGARLTGLFPAGLVIQLGGDEFLAIDRAMKPLELKAMALEVVRTLTTPMLFENAQLEVGACVGFSAAPTDGDSLLQLASHADIALCVAKRTGRNMVQGYEPFMKKALAERADIEKRLRLALTAREISPYYQPLIDLQTGEIRAFEALARWRDPDDGFISPDVFIAMAEDIGLIMELTNQLLTQACSDAASWPKNIQLAVNLSPKMMVDRLLGIRIIRILAQTGLAPFRLEIEITESALIADIDLAKTVINDLRTAGIKVVLDDFGTGYSSLSQLSNLYFDKIKIDKSFVATFQSNDKQMNIVRTVIALGKGLGIAITAEGIENVSQMDALRQLGCRFGQGFLIGKAIPSEEVPQLLEHQCPHLKREATSML</sequence>
<dbReference type="PROSITE" id="PS50883">
    <property type="entry name" value="EAL"/>
    <property type="match status" value="1"/>
</dbReference>
<evidence type="ECO:0000313" key="5">
    <source>
        <dbReference type="Proteomes" id="UP000664779"/>
    </source>
</evidence>
<dbReference type="Proteomes" id="UP000664779">
    <property type="component" value="Unassembled WGS sequence"/>
</dbReference>
<dbReference type="Gene3D" id="3.30.70.270">
    <property type="match status" value="1"/>
</dbReference>
<dbReference type="InterPro" id="IPR001633">
    <property type="entry name" value="EAL_dom"/>
</dbReference>
<dbReference type="Gene3D" id="3.20.20.450">
    <property type="entry name" value="EAL domain"/>
    <property type="match status" value="1"/>
</dbReference>
<feature type="domain" description="GGDEF" evidence="3">
    <location>
        <begin position="125"/>
        <end position="256"/>
    </location>
</feature>
<dbReference type="NCBIfam" id="TIGR00254">
    <property type="entry name" value="GGDEF"/>
    <property type="match status" value="1"/>
</dbReference>
<dbReference type="CDD" id="cd01949">
    <property type="entry name" value="GGDEF"/>
    <property type="match status" value="1"/>
</dbReference>
<dbReference type="SUPFAM" id="SSF141868">
    <property type="entry name" value="EAL domain-like"/>
    <property type="match status" value="1"/>
</dbReference>
<gene>
    <name evidence="4" type="ORF">J0X15_11995</name>
</gene>
<organism evidence="4 5">
    <name type="scientific">Roseibium limicola</name>
    <dbReference type="NCBI Taxonomy" id="2816037"/>
    <lineage>
        <taxon>Bacteria</taxon>
        <taxon>Pseudomonadati</taxon>
        <taxon>Pseudomonadota</taxon>
        <taxon>Alphaproteobacteria</taxon>
        <taxon>Hyphomicrobiales</taxon>
        <taxon>Stappiaceae</taxon>
        <taxon>Roseibium</taxon>
    </lineage>
</organism>
<dbReference type="PANTHER" id="PTHR44757:SF2">
    <property type="entry name" value="BIOFILM ARCHITECTURE MAINTENANCE PROTEIN MBAA"/>
    <property type="match status" value="1"/>
</dbReference>
<evidence type="ECO:0000256" key="1">
    <source>
        <dbReference type="SAM" id="Phobius"/>
    </source>
</evidence>
<evidence type="ECO:0000259" key="2">
    <source>
        <dbReference type="PROSITE" id="PS50883"/>
    </source>
</evidence>
<dbReference type="InterPro" id="IPR000160">
    <property type="entry name" value="GGDEF_dom"/>
</dbReference>
<dbReference type="EMBL" id="JAFLNF010000004">
    <property type="protein sequence ID" value="MBO0345945.1"/>
    <property type="molecule type" value="Genomic_DNA"/>
</dbReference>
<keyword evidence="1" id="KW-1133">Transmembrane helix</keyword>
<reference evidence="4" key="1">
    <citation type="submission" date="2021-03" db="EMBL/GenBank/DDBJ databases">
        <title>Roseibium sp. CAU 1637 isolated from Incheon.</title>
        <authorList>
            <person name="Kim W."/>
        </authorList>
    </citation>
    <scope>NUCLEOTIDE SEQUENCE</scope>
    <source>
        <strain evidence="4">CAU 1637</strain>
    </source>
</reference>
<comment type="caution">
    <text evidence="4">The sequence shown here is derived from an EMBL/GenBank/DDBJ whole genome shotgun (WGS) entry which is preliminary data.</text>
</comment>
<feature type="transmembrane region" description="Helical" evidence="1">
    <location>
        <begin position="20"/>
        <end position="44"/>
    </location>
</feature>
<evidence type="ECO:0000259" key="3">
    <source>
        <dbReference type="PROSITE" id="PS50887"/>
    </source>
</evidence>
<dbReference type="RefSeq" id="WP_206940953.1">
    <property type="nucleotide sequence ID" value="NZ_JAFLNF010000004.1"/>
</dbReference>
<proteinExistence type="predicted"/>
<dbReference type="PROSITE" id="PS50887">
    <property type="entry name" value="GGDEF"/>
    <property type="match status" value="1"/>
</dbReference>
<keyword evidence="5" id="KW-1185">Reference proteome</keyword>
<dbReference type="InterPro" id="IPR029787">
    <property type="entry name" value="Nucleotide_cyclase"/>
</dbReference>
<dbReference type="InterPro" id="IPR035919">
    <property type="entry name" value="EAL_sf"/>
</dbReference>
<name>A0A939EPI4_9HYPH</name>
<keyword evidence="1" id="KW-0812">Transmembrane</keyword>
<dbReference type="PANTHER" id="PTHR44757">
    <property type="entry name" value="DIGUANYLATE CYCLASE DGCP"/>
    <property type="match status" value="1"/>
</dbReference>
<dbReference type="Pfam" id="PF00990">
    <property type="entry name" value="GGDEF"/>
    <property type="match status" value="1"/>
</dbReference>
<dbReference type="SMART" id="SM00267">
    <property type="entry name" value="GGDEF"/>
    <property type="match status" value="1"/>
</dbReference>
<protein>
    <submittedName>
        <fullName evidence="4">Bifunctional diguanylate cyclase/phosphodiesterase</fullName>
    </submittedName>
</protein>
<dbReference type="SMART" id="SM00052">
    <property type="entry name" value="EAL"/>
    <property type="match status" value="1"/>
</dbReference>
<dbReference type="AlphaFoldDB" id="A0A939EPI4"/>
<dbReference type="SUPFAM" id="SSF55073">
    <property type="entry name" value="Nucleotide cyclase"/>
    <property type="match status" value="1"/>
</dbReference>